<dbReference type="Pfam" id="PF01845">
    <property type="entry name" value="CcdB"/>
    <property type="match status" value="1"/>
</dbReference>
<evidence type="ECO:0000256" key="7">
    <source>
        <dbReference type="ARBA" id="ARBA00033135"/>
    </source>
</evidence>
<evidence type="ECO:0000256" key="6">
    <source>
        <dbReference type="ARBA" id="ARBA00029628"/>
    </source>
</evidence>
<comment type="caution">
    <text evidence="8">The sequence shown here is derived from an EMBL/GenBank/DDBJ whole genome shotgun (WGS) entry which is preliminary data.</text>
</comment>
<gene>
    <name evidence="8" type="ORF">EV670_1175</name>
</gene>
<evidence type="ECO:0000256" key="4">
    <source>
        <dbReference type="ARBA" id="ARBA00023015"/>
    </source>
</evidence>
<comment type="similarity">
    <text evidence="1">Belongs to the CcdB toxin family.</text>
</comment>
<evidence type="ECO:0000256" key="3">
    <source>
        <dbReference type="ARBA" id="ARBA00022491"/>
    </source>
</evidence>
<dbReference type="Gene3D" id="2.30.30.110">
    <property type="match status" value="1"/>
</dbReference>
<evidence type="ECO:0000313" key="8">
    <source>
        <dbReference type="EMBL" id="RZU03142.1"/>
    </source>
</evidence>
<reference evidence="8 9" key="1">
    <citation type="submission" date="2019-02" db="EMBL/GenBank/DDBJ databases">
        <title>Genomic Encyclopedia of Type Strains, Phase IV (KMG-IV): sequencing the most valuable type-strain genomes for metagenomic binning, comparative biology and taxonomic classification.</title>
        <authorList>
            <person name="Goeker M."/>
        </authorList>
    </citation>
    <scope>NUCLEOTIDE SEQUENCE [LARGE SCALE GENOMIC DNA]</scope>
    <source>
        <strain evidence="8 9">DSM 19570</strain>
    </source>
</reference>
<evidence type="ECO:0000313" key="9">
    <source>
        <dbReference type="Proteomes" id="UP000293671"/>
    </source>
</evidence>
<keyword evidence="9" id="KW-1185">Reference proteome</keyword>
<accession>A0A4Q7W1I9</accession>
<dbReference type="AlphaFoldDB" id="A0A4Q7W1I9"/>
<sequence>MARYDVYANPSVRERPHTPFLLDVQNDFIDAIGSRVVIPLRSAADFGPPALRLNPVIEVDGLEYVLDTAALGAIVRSELRQPLANLRIHQPLIAEALDALFGAY</sequence>
<proteinExistence type="inferred from homology"/>
<protein>
    <recommendedName>
        <fullName evidence="2">Toxin CcdB</fullName>
    </recommendedName>
    <alternativeName>
        <fullName evidence="7">Cytotoxic protein CcdB</fullName>
    </alternativeName>
    <alternativeName>
        <fullName evidence="6">Protein LetD</fullName>
    </alternativeName>
</protein>
<evidence type="ECO:0000256" key="2">
    <source>
        <dbReference type="ARBA" id="ARBA00015075"/>
    </source>
</evidence>
<dbReference type="RefSeq" id="WP_130430842.1">
    <property type="nucleotide sequence ID" value="NZ_SHKP01000004.1"/>
</dbReference>
<dbReference type="GO" id="GO:0006276">
    <property type="term" value="P:plasmid maintenance"/>
    <property type="evidence" value="ECO:0007669"/>
    <property type="project" value="InterPro"/>
</dbReference>
<keyword evidence="3" id="KW-0678">Repressor</keyword>
<dbReference type="SUPFAM" id="SSF50118">
    <property type="entry name" value="Cell growth inhibitor/plasmid maintenance toxic component"/>
    <property type="match status" value="1"/>
</dbReference>
<evidence type="ECO:0000256" key="1">
    <source>
        <dbReference type="ARBA" id="ARBA00005230"/>
    </source>
</evidence>
<dbReference type="EMBL" id="SHKP01000004">
    <property type="protein sequence ID" value="RZU03142.1"/>
    <property type="molecule type" value="Genomic_DNA"/>
</dbReference>
<dbReference type="GO" id="GO:0008657">
    <property type="term" value="F:DNA topoisomerase type II (double strand cut, ATP-hydrolyzing) inhibitor activity"/>
    <property type="evidence" value="ECO:0007669"/>
    <property type="project" value="InterPro"/>
</dbReference>
<keyword evidence="4" id="KW-0805">Transcription regulation</keyword>
<dbReference type="OrthoDB" id="9813510at2"/>
<dbReference type="InterPro" id="IPR002712">
    <property type="entry name" value="CcdB"/>
</dbReference>
<dbReference type="Proteomes" id="UP000293671">
    <property type="component" value="Unassembled WGS sequence"/>
</dbReference>
<evidence type="ECO:0000256" key="5">
    <source>
        <dbReference type="ARBA" id="ARBA00023163"/>
    </source>
</evidence>
<dbReference type="InterPro" id="IPR011067">
    <property type="entry name" value="Plasmid_toxin/cell-grow_inhib"/>
</dbReference>
<keyword evidence="5" id="KW-0804">Transcription</keyword>
<organism evidence="8 9">
    <name type="scientific">Rivibacter subsaxonicus</name>
    <dbReference type="NCBI Taxonomy" id="457575"/>
    <lineage>
        <taxon>Bacteria</taxon>
        <taxon>Pseudomonadati</taxon>
        <taxon>Pseudomonadota</taxon>
        <taxon>Betaproteobacteria</taxon>
        <taxon>Burkholderiales</taxon>
        <taxon>Rivibacter</taxon>
    </lineage>
</organism>
<name>A0A4Q7W1I9_9BURK</name>